<dbReference type="OrthoDB" id="3786931at2759"/>
<feature type="region of interest" description="Disordered" evidence="1">
    <location>
        <begin position="235"/>
        <end position="270"/>
    </location>
</feature>
<accession>A0A0F4Z2U9</accession>
<dbReference type="RefSeq" id="XP_013331277.1">
    <property type="nucleotide sequence ID" value="XM_013475823.1"/>
</dbReference>
<dbReference type="GeneID" id="25313648"/>
<evidence type="ECO:0000313" key="2">
    <source>
        <dbReference type="EMBL" id="KKA24665.1"/>
    </source>
</evidence>
<protein>
    <submittedName>
        <fullName evidence="2">Uncharacterized protein</fullName>
    </submittedName>
</protein>
<feature type="region of interest" description="Disordered" evidence="1">
    <location>
        <begin position="359"/>
        <end position="407"/>
    </location>
</feature>
<evidence type="ECO:0000256" key="1">
    <source>
        <dbReference type="SAM" id="MobiDB-lite"/>
    </source>
</evidence>
<sequence>MRRRYPIQVDELDHDDVKLLTRILRVDPTSQRPDNQKNRQMIARLPSHLHSSTLMKLVCGCSNTAVLCPTHKDLNRQVVRHAFTLLQQEVTWRLDSIEKHPGMVGPEEAVIIRYLRTIQGMWTAPPAGMPSPRGTWTFQIDKCEACMLARVGSTPRALRDLRTVLLSRQQARTNNIPPRLLRFVEEWINQHEDMKQYIYQQSNHQAWGMKEAREYAVRASHQKMERQIRQVNQPSEVLASSGSGHANTLNEVSDTEHERHNSRRDKSKLFCSGDGAADWENEIIDAYAATPQVSLTLEQQLGPMNLTPWPGNADPAAASSSAGTVSDRNRNSHQSGIMGQLDGAAELDWRHSEFRIYPAHSSRDGSNHPPDEFHIFVTRGKDSDSRSEYTDVTPPGTPPSVSPAETT</sequence>
<reference evidence="2 3" key="1">
    <citation type="submission" date="2015-04" db="EMBL/GenBank/DDBJ databases">
        <authorList>
            <person name="Heijne W.H."/>
            <person name="Fedorova N.D."/>
            <person name="Nierman W.C."/>
            <person name="Vollebregt A.W."/>
            <person name="Zhao Z."/>
            <person name="Wu L."/>
            <person name="Kumar M."/>
            <person name="Stam H."/>
            <person name="van den Berg M.A."/>
            <person name="Pel H.J."/>
        </authorList>
    </citation>
    <scope>NUCLEOTIDE SEQUENCE [LARGE SCALE GENOMIC DNA]</scope>
    <source>
        <strain evidence="2 3">CBS 393.64</strain>
    </source>
</reference>
<feature type="region of interest" description="Disordered" evidence="1">
    <location>
        <begin position="304"/>
        <end position="336"/>
    </location>
</feature>
<dbReference type="AlphaFoldDB" id="A0A0F4Z2U9"/>
<proteinExistence type="predicted"/>
<gene>
    <name evidence="2" type="ORF">T310_1297</name>
</gene>
<feature type="compositionally biased region" description="Polar residues" evidence="1">
    <location>
        <begin position="318"/>
        <end position="336"/>
    </location>
</feature>
<feature type="compositionally biased region" description="Polar residues" evidence="1">
    <location>
        <begin position="235"/>
        <end position="252"/>
    </location>
</feature>
<name>A0A0F4Z2U9_RASE3</name>
<dbReference type="STRING" id="1408163.A0A0F4Z2U9"/>
<keyword evidence="3" id="KW-1185">Reference proteome</keyword>
<evidence type="ECO:0000313" key="3">
    <source>
        <dbReference type="Proteomes" id="UP000053958"/>
    </source>
</evidence>
<dbReference type="EMBL" id="LASV01000053">
    <property type="protein sequence ID" value="KKA24665.1"/>
    <property type="molecule type" value="Genomic_DNA"/>
</dbReference>
<organism evidence="2 3">
    <name type="scientific">Rasamsonia emersonii (strain ATCC 16479 / CBS 393.64 / IMI 116815)</name>
    <dbReference type="NCBI Taxonomy" id="1408163"/>
    <lineage>
        <taxon>Eukaryota</taxon>
        <taxon>Fungi</taxon>
        <taxon>Dikarya</taxon>
        <taxon>Ascomycota</taxon>
        <taxon>Pezizomycotina</taxon>
        <taxon>Eurotiomycetes</taxon>
        <taxon>Eurotiomycetidae</taxon>
        <taxon>Eurotiales</taxon>
        <taxon>Trichocomaceae</taxon>
        <taxon>Rasamsonia</taxon>
    </lineage>
</organism>
<dbReference type="Proteomes" id="UP000053958">
    <property type="component" value="Unassembled WGS sequence"/>
</dbReference>
<comment type="caution">
    <text evidence="2">The sequence shown here is derived from an EMBL/GenBank/DDBJ whole genome shotgun (WGS) entry which is preliminary data.</text>
</comment>
<feature type="compositionally biased region" description="Basic and acidic residues" evidence="1">
    <location>
        <begin position="361"/>
        <end position="389"/>
    </location>
</feature>